<evidence type="ECO:0000313" key="3">
    <source>
        <dbReference type="Proteomes" id="UP001529180"/>
    </source>
</evidence>
<sequence length="51" mass="5689">MILPLFAPVILPRTWDRDHFETVEELSAGTDPPSGHRCSTSRGKGPRLMLV</sequence>
<dbReference type="EMBL" id="JARSBO010000010">
    <property type="protein sequence ID" value="MDG4721180.1"/>
    <property type="molecule type" value="Genomic_DNA"/>
</dbReference>
<keyword evidence="3" id="KW-1185">Reference proteome</keyword>
<proteinExistence type="predicted"/>
<evidence type="ECO:0000313" key="2">
    <source>
        <dbReference type="EMBL" id="MDG4721180.1"/>
    </source>
</evidence>
<comment type="caution">
    <text evidence="2">The sequence shown here is derived from an EMBL/GenBank/DDBJ whole genome shotgun (WGS) entry which is preliminary data.</text>
</comment>
<protein>
    <submittedName>
        <fullName evidence="2">Uncharacterized protein</fullName>
    </submittedName>
</protein>
<dbReference type="RefSeq" id="WP_278006982.1">
    <property type="nucleotide sequence ID" value="NZ_JARSBO010000010.1"/>
</dbReference>
<reference evidence="2 3" key="1">
    <citation type="submission" date="2023-03" db="EMBL/GenBank/DDBJ databases">
        <title>Strain FZY0004 represents a novel species in the genus Thalassospira isolated from seawater.</title>
        <authorList>
            <person name="Fu Z.-Y."/>
        </authorList>
    </citation>
    <scope>NUCLEOTIDE SEQUENCE [LARGE SCALE GENOMIC DNA]</scope>
    <source>
        <strain evidence="2 3">FZY0004</strain>
    </source>
</reference>
<name>A0ABT6GGG5_9PROT</name>
<feature type="region of interest" description="Disordered" evidence="1">
    <location>
        <begin position="25"/>
        <end position="51"/>
    </location>
</feature>
<gene>
    <name evidence="2" type="ORF">P7680_19395</name>
</gene>
<organism evidence="2 3">
    <name type="scientific">Thalassospira aquimaris</name>
    <dbReference type="NCBI Taxonomy" id="3037796"/>
    <lineage>
        <taxon>Bacteria</taxon>
        <taxon>Pseudomonadati</taxon>
        <taxon>Pseudomonadota</taxon>
        <taxon>Alphaproteobacteria</taxon>
        <taxon>Rhodospirillales</taxon>
        <taxon>Thalassospiraceae</taxon>
        <taxon>Thalassospira</taxon>
    </lineage>
</organism>
<accession>A0ABT6GGG5</accession>
<evidence type="ECO:0000256" key="1">
    <source>
        <dbReference type="SAM" id="MobiDB-lite"/>
    </source>
</evidence>
<dbReference type="Proteomes" id="UP001529180">
    <property type="component" value="Unassembled WGS sequence"/>
</dbReference>